<comment type="subcellular location">
    <subcellularLocation>
        <location evidence="1">Cell membrane</location>
        <topology evidence="1">Multi-pass membrane protein</topology>
    </subcellularLocation>
</comment>
<keyword evidence="4 6" id="KW-1133">Transmembrane helix</keyword>
<sequence length="189" mass="20869">MLDDPFIYIITALLPLSALLLVFQANPYHALIVRGILGAIAALVYTLFGAADVALTEALVGTMLAITLYAVAVRSSLVVRVGLLKSEDSELSEDWRSLLEQLRGLFAPYQVRVELDYYPDTDSLEQALADKDIHLTCTSSTADSKPYCIITRVDRLYQILDTEELLSRTILSMAGREQRNESSEIKGGI</sequence>
<feature type="transmembrane region" description="Helical" evidence="6">
    <location>
        <begin position="30"/>
        <end position="48"/>
    </location>
</feature>
<evidence type="ECO:0000256" key="5">
    <source>
        <dbReference type="ARBA" id="ARBA00023136"/>
    </source>
</evidence>
<keyword evidence="3 6" id="KW-0812">Transmembrane</keyword>
<proteinExistence type="predicted"/>
<evidence type="ECO:0000256" key="2">
    <source>
        <dbReference type="ARBA" id="ARBA00022475"/>
    </source>
</evidence>
<organism evidence="8 9">
    <name type="scientific">Roseofilum casamattae BLCC-M143</name>
    <dbReference type="NCBI Taxonomy" id="3022442"/>
    <lineage>
        <taxon>Bacteria</taxon>
        <taxon>Bacillati</taxon>
        <taxon>Cyanobacteriota</taxon>
        <taxon>Cyanophyceae</taxon>
        <taxon>Desertifilales</taxon>
        <taxon>Desertifilaceae</taxon>
        <taxon>Roseofilum</taxon>
        <taxon>Roseofilum casamattae</taxon>
    </lineage>
</organism>
<keyword evidence="9" id="KW-1185">Reference proteome</keyword>
<dbReference type="Pfam" id="PF13244">
    <property type="entry name" value="MbhD"/>
    <property type="match status" value="1"/>
</dbReference>
<dbReference type="EMBL" id="JAQOSQ010000007">
    <property type="protein sequence ID" value="MDJ1183271.1"/>
    <property type="molecule type" value="Genomic_DNA"/>
</dbReference>
<dbReference type="InterPro" id="IPR025383">
    <property type="entry name" value="MrpA_C/MbhD"/>
</dbReference>
<feature type="domain" description="MrpA C-terminal/MbhD" evidence="7">
    <location>
        <begin position="12"/>
        <end position="75"/>
    </location>
</feature>
<keyword evidence="5 6" id="KW-0472">Membrane</keyword>
<evidence type="ECO:0000313" key="9">
    <source>
        <dbReference type="Proteomes" id="UP001232992"/>
    </source>
</evidence>
<feature type="transmembrane region" description="Helical" evidence="6">
    <location>
        <begin position="6"/>
        <end position="23"/>
    </location>
</feature>
<keyword evidence="2" id="KW-1003">Cell membrane</keyword>
<evidence type="ECO:0000256" key="3">
    <source>
        <dbReference type="ARBA" id="ARBA00022692"/>
    </source>
</evidence>
<dbReference type="Proteomes" id="UP001232992">
    <property type="component" value="Unassembled WGS sequence"/>
</dbReference>
<evidence type="ECO:0000313" key="8">
    <source>
        <dbReference type="EMBL" id="MDJ1183271.1"/>
    </source>
</evidence>
<evidence type="ECO:0000259" key="7">
    <source>
        <dbReference type="Pfam" id="PF13244"/>
    </source>
</evidence>
<feature type="transmembrane region" description="Helical" evidence="6">
    <location>
        <begin position="54"/>
        <end position="73"/>
    </location>
</feature>
<evidence type="ECO:0000256" key="4">
    <source>
        <dbReference type="ARBA" id="ARBA00022989"/>
    </source>
</evidence>
<accession>A0ABT7BVR1</accession>
<name>A0ABT7BVR1_9CYAN</name>
<dbReference type="NCBIfam" id="NF005630">
    <property type="entry name" value="PRK07377.1-6"/>
    <property type="match status" value="1"/>
</dbReference>
<evidence type="ECO:0000256" key="1">
    <source>
        <dbReference type="ARBA" id="ARBA00004651"/>
    </source>
</evidence>
<protein>
    <submittedName>
        <fullName evidence="8">DUF4040 domain-containing protein</fullName>
    </submittedName>
</protein>
<evidence type="ECO:0000256" key="6">
    <source>
        <dbReference type="SAM" id="Phobius"/>
    </source>
</evidence>
<gene>
    <name evidence="8" type="ORF">PMH09_08680</name>
</gene>
<comment type="caution">
    <text evidence="8">The sequence shown here is derived from an EMBL/GenBank/DDBJ whole genome shotgun (WGS) entry which is preliminary data.</text>
</comment>
<reference evidence="8 9" key="1">
    <citation type="submission" date="2023-01" db="EMBL/GenBank/DDBJ databases">
        <title>Novel diversity within Roseofilum (Cyanobacteria; Desertifilaceae) from marine benthic mats with descriptions of four novel species.</title>
        <authorList>
            <person name="Wang Y."/>
            <person name="Berthold D.E."/>
            <person name="Hu J."/>
            <person name="Lefler F.W."/>
            <person name="Laughinghouse H.D. IV."/>
        </authorList>
    </citation>
    <scope>NUCLEOTIDE SEQUENCE [LARGE SCALE GENOMIC DNA]</scope>
    <source>
        <strain evidence="8 9">BLCC-M143</strain>
    </source>
</reference>
<dbReference type="NCBIfam" id="NF005628">
    <property type="entry name" value="PRK07377.1-4"/>
    <property type="match status" value="1"/>
</dbReference>